<dbReference type="GO" id="GO:0003723">
    <property type="term" value="F:RNA binding"/>
    <property type="evidence" value="ECO:0007669"/>
    <property type="project" value="InterPro"/>
</dbReference>
<evidence type="ECO:0000313" key="3">
    <source>
        <dbReference type="EMBL" id="KAL0334202.1"/>
    </source>
</evidence>
<evidence type="ECO:0000256" key="1">
    <source>
        <dbReference type="ARBA" id="ARBA00022737"/>
    </source>
</evidence>
<dbReference type="InterPro" id="IPR011990">
    <property type="entry name" value="TPR-like_helical_dom_sf"/>
</dbReference>
<feature type="repeat" description="PPR" evidence="2">
    <location>
        <begin position="75"/>
        <end position="109"/>
    </location>
</feature>
<dbReference type="Pfam" id="PF01535">
    <property type="entry name" value="PPR"/>
    <property type="match status" value="2"/>
</dbReference>
<gene>
    <name evidence="3" type="ORF">Sangu_1576400</name>
</gene>
<reference evidence="3" key="2">
    <citation type="journal article" date="2024" name="Plant">
        <title>Genomic evolution and insights into agronomic trait innovations of Sesamum species.</title>
        <authorList>
            <person name="Miao H."/>
            <person name="Wang L."/>
            <person name="Qu L."/>
            <person name="Liu H."/>
            <person name="Sun Y."/>
            <person name="Le M."/>
            <person name="Wang Q."/>
            <person name="Wei S."/>
            <person name="Zheng Y."/>
            <person name="Lin W."/>
            <person name="Duan Y."/>
            <person name="Cao H."/>
            <person name="Xiong S."/>
            <person name="Wang X."/>
            <person name="Wei L."/>
            <person name="Li C."/>
            <person name="Ma Q."/>
            <person name="Ju M."/>
            <person name="Zhao R."/>
            <person name="Li G."/>
            <person name="Mu C."/>
            <person name="Tian Q."/>
            <person name="Mei H."/>
            <person name="Zhang T."/>
            <person name="Gao T."/>
            <person name="Zhang H."/>
        </authorList>
    </citation>
    <scope>NUCLEOTIDE SEQUENCE</scope>
    <source>
        <strain evidence="3">G01</strain>
    </source>
</reference>
<dbReference type="InterPro" id="IPR002885">
    <property type="entry name" value="PPR_rpt"/>
</dbReference>
<dbReference type="Gene3D" id="1.25.40.10">
    <property type="entry name" value="Tetratricopeptide repeat domain"/>
    <property type="match status" value="1"/>
</dbReference>
<keyword evidence="1" id="KW-0677">Repeat</keyword>
<name>A0AAW2MRE2_9LAMI</name>
<comment type="caution">
    <text evidence="3">The sequence shown here is derived from an EMBL/GenBank/DDBJ whole genome shotgun (WGS) entry which is preliminary data.</text>
</comment>
<protein>
    <submittedName>
        <fullName evidence="3">Pentatricopeptide repeat-containing protein, mitochondrial</fullName>
    </submittedName>
</protein>
<dbReference type="GO" id="GO:0009451">
    <property type="term" value="P:RNA modification"/>
    <property type="evidence" value="ECO:0007669"/>
    <property type="project" value="InterPro"/>
</dbReference>
<dbReference type="NCBIfam" id="TIGR00756">
    <property type="entry name" value="PPR"/>
    <property type="match status" value="1"/>
</dbReference>
<dbReference type="PANTHER" id="PTHR47926">
    <property type="entry name" value="PENTATRICOPEPTIDE REPEAT-CONTAINING PROTEIN"/>
    <property type="match status" value="1"/>
</dbReference>
<dbReference type="AlphaFoldDB" id="A0AAW2MRE2"/>
<accession>A0AAW2MRE2</accession>
<dbReference type="PROSITE" id="PS51375">
    <property type="entry name" value="PPR"/>
    <property type="match status" value="1"/>
</dbReference>
<proteinExistence type="predicted"/>
<sequence length="142" mass="16492">MCVQGLDMKFKDYDAVLNECVNHKSLRGGQRVQAHMMKTHYLPPVYLRTRLIVLYVKCEVLSDARMVFDEMPERNVVSWTAMISGYTKSELYSEALSLFVEMIRSGIFLEIRLVRTEMLYSMRKMMMDHSCSAILFAGIPAY</sequence>
<evidence type="ECO:0000256" key="2">
    <source>
        <dbReference type="PROSITE-ProRule" id="PRU00708"/>
    </source>
</evidence>
<dbReference type="EMBL" id="JACGWK010000009">
    <property type="protein sequence ID" value="KAL0334202.1"/>
    <property type="molecule type" value="Genomic_DNA"/>
</dbReference>
<dbReference type="InterPro" id="IPR046960">
    <property type="entry name" value="PPR_At4g14850-like_plant"/>
</dbReference>
<organism evidence="3">
    <name type="scientific">Sesamum angustifolium</name>
    <dbReference type="NCBI Taxonomy" id="2727405"/>
    <lineage>
        <taxon>Eukaryota</taxon>
        <taxon>Viridiplantae</taxon>
        <taxon>Streptophyta</taxon>
        <taxon>Embryophyta</taxon>
        <taxon>Tracheophyta</taxon>
        <taxon>Spermatophyta</taxon>
        <taxon>Magnoliopsida</taxon>
        <taxon>eudicotyledons</taxon>
        <taxon>Gunneridae</taxon>
        <taxon>Pentapetalae</taxon>
        <taxon>asterids</taxon>
        <taxon>lamiids</taxon>
        <taxon>Lamiales</taxon>
        <taxon>Pedaliaceae</taxon>
        <taxon>Sesamum</taxon>
    </lineage>
</organism>
<reference evidence="3" key="1">
    <citation type="submission" date="2020-06" db="EMBL/GenBank/DDBJ databases">
        <authorList>
            <person name="Li T."/>
            <person name="Hu X."/>
            <person name="Zhang T."/>
            <person name="Song X."/>
            <person name="Zhang H."/>
            <person name="Dai N."/>
            <person name="Sheng W."/>
            <person name="Hou X."/>
            <person name="Wei L."/>
        </authorList>
    </citation>
    <scope>NUCLEOTIDE SEQUENCE</scope>
    <source>
        <strain evidence="3">G01</strain>
        <tissue evidence="3">Leaf</tissue>
    </source>
</reference>